<feature type="non-terminal residue" evidence="1">
    <location>
        <position position="84"/>
    </location>
</feature>
<sequence length="84" mass="10182">IIHLVGDRFWVREGLIEYEIDDIQSTRAYYEADLKPAGFHWQWQRDKLPAMFMPKRAARIFLKITNIRVERVQDMGNNWEDCLR</sequence>
<proteinExistence type="predicted"/>
<dbReference type="EMBL" id="BARW01041838">
    <property type="protein sequence ID" value="GAJ18413.1"/>
    <property type="molecule type" value="Genomic_DNA"/>
</dbReference>
<organism evidence="1">
    <name type="scientific">marine sediment metagenome</name>
    <dbReference type="NCBI Taxonomy" id="412755"/>
    <lineage>
        <taxon>unclassified sequences</taxon>
        <taxon>metagenomes</taxon>
        <taxon>ecological metagenomes</taxon>
    </lineage>
</organism>
<evidence type="ECO:0000313" key="1">
    <source>
        <dbReference type="EMBL" id="GAJ18413.1"/>
    </source>
</evidence>
<accession>X1ULR1</accession>
<name>X1ULR1_9ZZZZ</name>
<reference evidence="1" key="1">
    <citation type="journal article" date="2014" name="Front. Microbiol.">
        <title>High frequency of phylogenetically diverse reductive dehalogenase-homologous genes in deep subseafloor sedimentary metagenomes.</title>
        <authorList>
            <person name="Kawai M."/>
            <person name="Futagami T."/>
            <person name="Toyoda A."/>
            <person name="Takaki Y."/>
            <person name="Nishi S."/>
            <person name="Hori S."/>
            <person name="Arai W."/>
            <person name="Tsubouchi T."/>
            <person name="Morono Y."/>
            <person name="Uchiyama I."/>
            <person name="Ito T."/>
            <person name="Fujiyama A."/>
            <person name="Inagaki F."/>
            <person name="Takami H."/>
        </authorList>
    </citation>
    <scope>NUCLEOTIDE SEQUENCE</scope>
    <source>
        <strain evidence="1">Expedition CK06-06</strain>
    </source>
</reference>
<feature type="non-terminal residue" evidence="1">
    <location>
        <position position="1"/>
    </location>
</feature>
<protein>
    <submittedName>
        <fullName evidence="1">Uncharacterized protein</fullName>
    </submittedName>
</protein>
<gene>
    <name evidence="1" type="ORF">S12H4_62398</name>
</gene>
<dbReference type="AlphaFoldDB" id="X1ULR1"/>
<comment type="caution">
    <text evidence="1">The sequence shown here is derived from an EMBL/GenBank/DDBJ whole genome shotgun (WGS) entry which is preliminary data.</text>
</comment>